<dbReference type="Pfam" id="PF18265">
    <property type="entry name" value="Nas2_N"/>
    <property type="match status" value="1"/>
</dbReference>
<evidence type="ECO:0000256" key="1">
    <source>
        <dbReference type="ARBA" id="ARBA00023186"/>
    </source>
</evidence>
<dbReference type="PANTHER" id="PTHR12651">
    <property type="entry name" value="26S PROTEASOME NON-ATPASE REGULATORY SUBUNIT 9"/>
    <property type="match status" value="1"/>
</dbReference>
<sequence>MSLQAQSDAWHWHAKRKQIDAELAHYHAVLEQNQATMSSDLLDAEGFPRADLDIPTIRQARNQVQRLRNDRREADEQLATLLTQALPPHTPSLPQAVAAAQRGNTRARPMAVRSVAPNGPAARAGLEAGDQLVRWGPWDPITSEHMAALPATVKEGEAIPILVRRALVDGRTIDVSIHLTPAPWDGRGLLGCHLVPL</sequence>
<dbReference type="GO" id="GO:0070682">
    <property type="term" value="P:proteasome regulatory particle assembly"/>
    <property type="evidence" value="ECO:0007669"/>
    <property type="project" value="InterPro"/>
</dbReference>
<dbReference type="InterPro" id="IPR036034">
    <property type="entry name" value="PDZ_sf"/>
</dbReference>
<dbReference type="Proteomes" id="UP000186303">
    <property type="component" value="Chromosome 6"/>
</dbReference>
<evidence type="ECO:0000259" key="3">
    <source>
        <dbReference type="Pfam" id="PF18265"/>
    </source>
</evidence>
<feature type="coiled-coil region" evidence="2">
    <location>
        <begin position="57"/>
        <end position="84"/>
    </location>
</feature>
<dbReference type="OMA" id="DWGGRGM"/>
<protein>
    <submittedName>
        <fullName evidence="4">Similar to S.cerevisiae protein NAS2 (Proteasome-interacting protein)</fullName>
    </submittedName>
</protein>
<evidence type="ECO:0000313" key="4">
    <source>
        <dbReference type="EMBL" id="SHO79410.1"/>
    </source>
</evidence>
<organism evidence="4 5">
    <name type="scientific">Malassezia sympodialis (strain ATCC 42132)</name>
    <name type="common">Atopic eczema-associated yeast</name>
    <dbReference type="NCBI Taxonomy" id="1230383"/>
    <lineage>
        <taxon>Eukaryota</taxon>
        <taxon>Fungi</taxon>
        <taxon>Dikarya</taxon>
        <taxon>Basidiomycota</taxon>
        <taxon>Ustilaginomycotina</taxon>
        <taxon>Malasseziomycetes</taxon>
        <taxon>Malasseziales</taxon>
        <taxon>Malasseziaceae</taxon>
        <taxon>Malassezia</taxon>
    </lineage>
</organism>
<accession>A0A1M8AAE6</accession>
<dbReference type="EMBL" id="LT671826">
    <property type="protein sequence ID" value="SHO79410.1"/>
    <property type="molecule type" value="Genomic_DNA"/>
</dbReference>
<dbReference type="InterPro" id="IPR035269">
    <property type="entry name" value="PSMD9"/>
</dbReference>
<dbReference type="InterPro" id="IPR040815">
    <property type="entry name" value="Nas2_N"/>
</dbReference>
<proteinExistence type="predicted"/>
<evidence type="ECO:0000256" key="2">
    <source>
        <dbReference type="SAM" id="Coils"/>
    </source>
</evidence>
<evidence type="ECO:0000313" key="5">
    <source>
        <dbReference type="Proteomes" id="UP000186303"/>
    </source>
</evidence>
<keyword evidence="4" id="KW-0647">Proteasome</keyword>
<dbReference type="GO" id="GO:0000502">
    <property type="term" value="C:proteasome complex"/>
    <property type="evidence" value="ECO:0007669"/>
    <property type="project" value="UniProtKB-KW"/>
</dbReference>
<reference evidence="5" key="1">
    <citation type="journal article" date="2017" name="Nucleic Acids Res.">
        <title>Proteogenomics produces comprehensive and highly accurate protein-coding gene annotation in a complete genome assembly of Malassezia sympodialis.</title>
        <authorList>
            <person name="Zhu Y."/>
            <person name="Engstroem P.G."/>
            <person name="Tellgren-Roth C."/>
            <person name="Baudo C.D."/>
            <person name="Kennell J.C."/>
            <person name="Sun S."/>
            <person name="Billmyre R.B."/>
            <person name="Schroeder M.S."/>
            <person name="Andersson A."/>
            <person name="Holm T."/>
            <person name="Sigurgeirsson B."/>
            <person name="Wu G."/>
            <person name="Sankaranarayanan S.R."/>
            <person name="Siddharthan R."/>
            <person name="Sanyal K."/>
            <person name="Lundeberg J."/>
            <person name="Nystedt B."/>
            <person name="Boekhout T."/>
            <person name="Dawson T.L. Jr."/>
            <person name="Heitman J."/>
            <person name="Scheynius A."/>
            <person name="Lehtioe J."/>
        </authorList>
    </citation>
    <scope>NUCLEOTIDE SEQUENCE [LARGE SCALE GENOMIC DNA]</scope>
    <source>
        <strain evidence="5">ATCC 42132</strain>
    </source>
</reference>
<dbReference type="Gene3D" id="6.10.140.1710">
    <property type="match status" value="1"/>
</dbReference>
<keyword evidence="5" id="KW-1185">Reference proteome</keyword>
<keyword evidence="2" id="KW-0175">Coiled coil</keyword>
<dbReference type="GO" id="GO:0005737">
    <property type="term" value="C:cytoplasm"/>
    <property type="evidence" value="ECO:0007669"/>
    <property type="project" value="TreeGrafter"/>
</dbReference>
<dbReference type="Gene3D" id="2.30.42.10">
    <property type="match status" value="1"/>
</dbReference>
<feature type="domain" description="Nas2 N-terminal" evidence="3">
    <location>
        <begin position="12"/>
        <end position="84"/>
    </location>
</feature>
<dbReference type="OrthoDB" id="72325at2759"/>
<dbReference type="STRING" id="1230383.A0A1M8AAE6"/>
<dbReference type="AlphaFoldDB" id="A0A1M8AAE6"/>
<dbReference type="PANTHER" id="PTHR12651:SF1">
    <property type="entry name" value="26S PROTEASOME NON-ATPASE REGULATORY SUBUNIT 9"/>
    <property type="match status" value="1"/>
</dbReference>
<gene>
    <name evidence="4" type="ORF">MSYG_3759</name>
</gene>
<dbReference type="VEuPathDB" id="FungiDB:MSYG_3759"/>
<dbReference type="GO" id="GO:0005634">
    <property type="term" value="C:nucleus"/>
    <property type="evidence" value="ECO:0007669"/>
    <property type="project" value="TreeGrafter"/>
</dbReference>
<dbReference type="SUPFAM" id="SSF50156">
    <property type="entry name" value="PDZ domain-like"/>
    <property type="match status" value="1"/>
</dbReference>
<name>A0A1M8AAE6_MALS4</name>
<keyword evidence="1" id="KW-0143">Chaperone</keyword>